<dbReference type="SUPFAM" id="SSF51735">
    <property type="entry name" value="NAD(P)-binding Rossmann-fold domains"/>
    <property type="match status" value="1"/>
</dbReference>
<dbReference type="Gene3D" id="3.40.50.720">
    <property type="entry name" value="NAD(P)-binding Rossmann-like Domain"/>
    <property type="match status" value="1"/>
</dbReference>
<keyword evidence="16" id="KW-0472">Membrane</keyword>
<dbReference type="InterPro" id="IPR045022">
    <property type="entry name" value="KDSR-like"/>
</dbReference>
<dbReference type="CDD" id="cd08939">
    <property type="entry name" value="KDSR-like_SDR_c"/>
    <property type="match status" value="1"/>
</dbReference>
<evidence type="ECO:0000256" key="9">
    <source>
        <dbReference type="ARBA" id="ARBA00023098"/>
    </source>
</evidence>
<gene>
    <name evidence="17" type="ORF">B9G98_03272</name>
</gene>
<dbReference type="GO" id="GO:0005789">
    <property type="term" value="C:endoplasmic reticulum membrane"/>
    <property type="evidence" value="ECO:0007669"/>
    <property type="project" value="TreeGrafter"/>
</dbReference>
<evidence type="ECO:0000256" key="14">
    <source>
        <dbReference type="ARBA" id="ARBA00044737"/>
    </source>
</evidence>
<evidence type="ECO:0000256" key="11">
    <source>
        <dbReference type="ARBA" id="ARBA00026241"/>
    </source>
</evidence>
<comment type="subcellular location">
    <subcellularLocation>
        <location evidence="1">Endoplasmic reticulum</location>
    </subcellularLocation>
</comment>
<keyword evidence="8" id="KW-0560">Oxidoreductase</keyword>
<dbReference type="OrthoDB" id="10267115at2759"/>
<evidence type="ECO:0000256" key="2">
    <source>
        <dbReference type="ARBA" id="ARBA00004760"/>
    </source>
</evidence>
<proteinExistence type="inferred from homology"/>
<dbReference type="UniPathway" id="UPA00222"/>
<name>A0A2T0FL06_9ASCO</name>
<evidence type="ECO:0000256" key="15">
    <source>
        <dbReference type="ARBA" id="ARBA00048930"/>
    </source>
</evidence>
<dbReference type="PANTHER" id="PTHR43550:SF3">
    <property type="entry name" value="3-KETODIHYDROSPHINGOSINE REDUCTASE"/>
    <property type="match status" value="1"/>
</dbReference>
<dbReference type="Pfam" id="PF00106">
    <property type="entry name" value="adh_short"/>
    <property type="match status" value="1"/>
</dbReference>
<comment type="catalytic activity">
    <reaction evidence="15">
        <text>sphinganine + NADP(+) = 3-oxosphinganine + NADPH + H(+)</text>
        <dbReference type="Rhea" id="RHEA:22640"/>
        <dbReference type="ChEBI" id="CHEBI:15378"/>
        <dbReference type="ChEBI" id="CHEBI:57783"/>
        <dbReference type="ChEBI" id="CHEBI:57817"/>
        <dbReference type="ChEBI" id="CHEBI:58299"/>
        <dbReference type="ChEBI" id="CHEBI:58349"/>
        <dbReference type="EC" id="1.1.1.102"/>
    </reaction>
    <physiologicalReaction direction="right-to-left" evidence="15">
        <dbReference type="Rhea" id="RHEA:22642"/>
    </physiologicalReaction>
</comment>
<evidence type="ECO:0000256" key="6">
    <source>
        <dbReference type="ARBA" id="ARBA00022857"/>
    </source>
</evidence>
<keyword evidence="16" id="KW-0812">Transmembrane</keyword>
<evidence type="ECO:0000256" key="1">
    <source>
        <dbReference type="ARBA" id="ARBA00004240"/>
    </source>
</evidence>
<organism evidence="17 18">
    <name type="scientific">Wickerhamiella sorbophila</name>
    <dbReference type="NCBI Taxonomy" id="45607"/>
    <lineage>
        <taxon>Eukaryota</taxon>
        <taxon>Fungi</taxon>
        <taxon>Dikarya</taxon>
        <taxon>Ascomycota</taxon>
        <taxon>Saccharomycotina</taxon>
        <taxon>Dipodascomycetes</taxon>
        <taxon>Dipodascales</taxon>
        <taxon>Trichomonascaceae</taxon>
        <taxon>Wickerhamiella</taxon>
    </lineage>
</organism>
<dbReference type="GO" id="GO:0030148">
    <property type="term" value="P:sphingolipid biosynthetic process"/>
    <property type="evidence" value="ECO:0007669"/>
    <property type="project" value="InterPro"/>
</dbReference>
<dbReference type="RefSeq" id="XP_024665597.1">
    <property type="nucleotide sequence ID" value="XM_024809829.1"/>
</dbReference>
<dbReference type="InterPro" id="IPR036291">
    <property type="entry name" value="NAD(P)-bd_dom_sf"/>
</dbReference>
<comment type="pathway">
    <text evidence="2">Lipid metabolism; sphingolipid metabolism.</text>
</comment>
<evidence type="ECO:0000313" key="18">
    <source>
        <dbReference type="Proteomes" id="UP000238350"/>
    </source>
</evidence>
<keyword evidence="6" id="KW-0521">NADP</keyword>
<evidence type="ECO:0000256" key="13">
    <source>
        <dbReference type="ARBA" id="ARBA00032891"/>
    </source>
</evidence>
<sequence length="296" mass="32394">MLVVISGGSQGLGLSLAKEHVKRGHSIVLVSRTESKLQAAVNDLELVHVSPGHEDQYIKYVSADVSNAKECDQVFGQIGEIPDIVYCCAGASRPGMFIDLSAEDLAQNMQTVYDTALYFSHAALRVMANSPDKLHKRRQLVYCSSTLAVFPFIGYSAYAPGKAAIRALSDIVRQECLAHNIRVSHIVPGTMATEGYTVEEQTKPAITKKIEGPSPPQSPDNCAKYIMKRLDMGDDTVYTDTVTWILGSSMMGTSPRSGWGILQSLVGFFFVIFGRIVAWSIDRDILRDANKQGTEE</sequence>
<dbReference type="EMBL" id="NDIQ01000022">
    <property type="protein sequence ID" value="PRT55652.1"/>
    <property type="molecule type" value="Genomic_DNA"/>
</dbReference>
<comment type="pathway">
    <text evidence="3">Sphingolipid metabolism.</text>
</comment>
<evidence type="ECO:0000256" key="5">
    <source>
        <dbReference type="ARBA" id="ARBA00022824"/>
    </source>
</evidence>
<dbReference type="GeneID" id="36517020"/>
<dbReference type="PRINTS" id="PR00081">
    <property type="entry name" value="GDHRDH"/>
</dbReference>
<comment type="caution">
    <text evidence="17">The sequence shown here is derived from an EMBL/GenBank/DDBJ whole genome shotgun (WGS) entry which is preliminary data.</text>
</comment>
<reference evidence="17 18" key="1">
    <citation type="submission" date="2017-04" db="EMBL/GenBank/DDBJ databases">
        <title>Genome sequencing of [Candida] sorbophila.</title>
        <authorList>
            <person name="Ahn J.O."/>
        </authorList>
    </citation>
    <scope>NUCLEOTIDE SEQUENCE [LARGE SCALE GENOMIC DNA]</scope>
    <source>
        <strain evidence="17 18">DS02</strain>
    </source>
</reference>
<dbReference type="GO" id="GO:0047560">
    <property type="term" value="F:3-dehydrosphinganine reductase activity"/>
    <property type="evidence" value="ECO:0007669"/>
    <property type="project" value="UniProtKB-EC"/>
</dbReference>
<comment type="similarity">
    <text evidence="4">Belongs to the short-chain dehydrogenases/reductases (SDR) family.</text>
</comment>
<accession>A0A2T0FL06</accession>
<evidence type="ECO:0000256" key="3">
    <source>
        <dbReference type="ARBA" id="ARBA00004991"/>
    </source>
</evidence>
<evidence type="ECO:0000256" key="10">
    <source>
        <dbReference type="ARBA" id="ARBA00026112"/>
    </source>
</evidence>
<keyword evidence="5" id="KW-0256">Endoplasmic reticulum</keyword>
<dbReference type="EC" id="1.1.1.102" evidence="10"/>
<dbReference type="PANTHER" id="PTHR43550">
    <property type="entry name" value="3-KETODIHYDROSPHINGOSINE REDUCTASE"/>
    <property type="match status" value="1"/>
</dbReference>
<dbReference type="Proteomes" id="UP000238350">
    <property type="component" value="Unassembled WGS sequence"/>
</dbReference>
<evidence type="ECO:0000256" key="16">
    <source>
        <dbReference type="SAM" id="Phobius"/>
    </source>
</evidence>
<evidence type="ECO:0000256" key="7">
    <source>
        <dbReference type="ARBA" id="ARBA00022919"/>
    </source>
</evidence>
<evidence type="ECO:0000256" key="4">
    <source>
        <dbReference type="ARBA" id="ARBA00006484"/>
    </source>
</evidence>
<keyword evidence="16" id="KW-1133">Transmembrane helix</keyword>
<feature type="transmembrane region" description="Helical" evidence="16">
    <location>
        <begin position="259"/>
        <end position="281"/>
    </location>
</feature>
<protein>
    <recommendedName>
        <fullName evidence="11">3-ketodihydrosphingosine reductase TSC10</fullName>
        <ecNumber evidence="10">1.1.1.102</ecNumber>
    </recommendedName>
    <alternativeName>
        <fullName evidence="13">3-dehydrosphinganine reductase</fullName>
    </alternativeName>
    <alternativeName>
        <fullName evidence="12">KDS reductase</fullName>
    </alternativeName>
</protein>
<keyword evidence="18" id="KW-1185">Reference proteome</keyword>
<evidence type="ECO:0000256" key="12">
    <source>
        <dbReference type="ARBA" id="ARBA00029797"/>
    </source>
</evidence>
<keyword evidence="7" id="KW-0746">Sphingolipid metabolism</keyword>
<dbReference type="GO" id="GO:0006666">
    <property type="term" value="P:3-keto-sphinganine metabolic process"/>
    <property type="evidence" value="ECO:0007669"/>
    <property type="project" value="InterPro"/>
</dbReference>
<evidence type="ECO:0000313" key="17">
    <source>
        <dbReference type="EMBL" id="PRT55652.1"/>
    </source>
</evidence>
<comment type="function">
    <text evidence="14">Catalyzes the reduction of 3'-oxosphinganine (3-ketodihydrosphingosine/KDS) to sphinganine (dihydrosphingosine/DHS), the second step of de novo sphingolipid biosynthesis.</text>
</comment>
<keyword evidence="9" id="KW-0443">Lipid metabolism</keyword>
<dbReference type="AlphaFoldDB" id="A0A2T0FL06"/>
<dbReference type="STRING" id="45607.A0A2T0FL06"/>
<evidence type="ECO:0000256" key="8">
    <source>
        <dbReference type="ARBA" id="ARBA00023002"/>
    </source>
</evidence>
<dbReference type="InterPro" id="IPR002347">
    <property type="entry name" value="SDR_fam"/>
</dbReference>